<dbReference type="EMBL" id="LR536451">
    <property type="protein sequence ID" value="VFU16348.1"/>
    <property type="molecule type" value="Genomic_DNA"/>
</dbReference>
<gene>
    <name evidence="2" type="ORF">MTUNDRAET4_0066</name>
</gene>
<organism evidence="2 3">
    <name type="scientific">Methylocella tundrae</name>
    <dbReference type="NCBI Taxonomy" id="227605"/>
    <lineage>
        <taxon>Bacteria</taxon>
        <taxon>Pseudomonadati</taxon>
        <taxon>Pseudomonadota</taxon>
        <taxon>Alphaproteobacteria</taxon>
        <taxon>Hyphomicrobiales</taxon>
        <taxon>Beijerinckiaceae</taxon>
        <taxon>Methylocella</taxon>
    </lineage>
</organism>
<geneLocation type="plasmid" evidence="2 3">
    <name>2</name>
</geneLocation>
<feature type="region of interest" description="Disordered" evidence="1">
    <location>
        <begin position="72"/>
        <end position="91"/>
    </location>
</feature>
<reference evidence="2 3" key="1">
    <citation type="submission" date="2019-03" db="EMBL/GenBank/DDBJ databases">
        <authorList>
            <person name="Kox A.R. M."/>
        </authorList>
    </citation>
    <scope>NUCLEOTIDE SEQUENCE [LARGE SCALE GENOMIC DNA]</scope>
    <source>
        <strain evidence="2">MTUNDRAET4 annotated genome</strain>
        <plasmid evidence="3">2</plasmid>
    </source>
</reference>
<proteinExistence type="predicted"/>
<dbReference type="KEGG" id="mtun:MTUNDRAET4_0066.1"/>
<evidence type="ECO:0000313" key="2">
    <source>
        <dbReference type="EMBL" id="VFU16348.1"/>
    </source>
</evidence>
<accession>A0A4U8Z7K3</accession>
<dbReference type="AlphaFoldDB" id="A0A4U8Z7K3"/>
<keyword evidence="2" id="KW-0614">Plasmid</keyword>
<protein>
    <submittedName>
        <fullName evidence="2">Uncharacterized protein</fullName>
    </submittedName>
</protein>
<evidence type="ECO:0000256" key="1">
    <source>
        <dbReference type="SAM" id="MobiDB-lite"/>
    </source>
</evidence>
<dbReference type="Proteomes" id="UP000294360">
    <property type="component" value="Plasmid 2"/>
</dbReference>
<name>A0A4U8Z7K3_METTU</name>
<evidence type="ECO:0000313" key="3">
    <source>
        <dbReference type="Proteomes" id="UP000294360"/>
    </source>
</evidence>
<sequence>MQASQRPPDKMDCWMFVASRAHLRAAFPASAACLPGEKARWMAQSEYASAMAAGDRPAVRRAREEWTILSNVSERRSSGSGGQTVADGVTGAPSGPVFVKGEAKGAFSALGAMEVAEVPLAIVFSIAQECLRFRGVGMT</sequence>